<protein>
    <recommendedName>
        <fullName evidence="6 7">Large ribosomal subunit protein bL9</fullName>
    </recommendedName>
</protein>
<feature type="compositionally biased region" description="Basic and acidic residues" evidence="8">
    <location>
        <begin position="155"/>
        <end position="167"/>
    </location>
</feature>
<evidence type="ECO:0000256" key="2">
    <source>
        <dbReference type="ARBA" id="ARBA00022730"/>
    </source>
</evidence>
<dbReference type="SUPFAM" id="SSF55653">
    <property type="entry name" value="Ribosomal protein L9 C-domain"/>
    <property type="match status" value="1"/>
</dbReference>
<dbReference type="GO" id="GO:0006412">
    <property type="term" value="P:translation"/>
    <property type="evidence" value="ECO:0007669"/>
    <property type="project" value="UniProtKB-UniRule"/>
</dbReference>
<dbReference type="HAMAP" id="MF_00503">
    <property type="entry name" value="Ribosomal_bL9"/>
    <property type="match status" value="1"/>
</dbReference>
<dbReference type="InterPro" id="IPR000244">
    <property type="entry name" value="Ribosomal_bL9"/>
</dbReference>
<evidence type="ECO:0000259" key="9">
    <source>
        <dbReference type="PROSITE" id="PS00651"/>
    </source>
</evidence>
<dbReference type="InterPro" id="IPR020069">
    <property type="entry name" value="Ribosomal_bL9_C"/>
</dbReference>
<evidence type="ECO:0000256" key="3">
    <source>
        <dbReference type="ARBA" id="ARBA00022884"/>
    </source>
</evidence>
<evidence type="ECO:0000256" key="1">
    <source>
        <dbReference type="ARBA" id="ARBA00010605"/>
    </source>
</evidence>
<dbReference type="PANTHER" id="PTHR21368">
    <property type="entry name" value="50S RIBOSOMAL PROTEIN L9"/>
    <property type="match status" value="1"/>
</dbReference>
<organism evidence="10">
    <name type="scientific">Caldilineaceae bacterium SB0675_bin_29</name>
    <dbReference type="NCBI Taxonomy" id="2605266"/>
    <lineage>
        <taxon>Bacteria</taxon>
        <taxon>Bacillati</taxon>
        <taxon>Chloroflexota</taxon>
        <taxon>Caldilineae</taxon>
        <taxon>Caldilineales</taxon>
        <taxon>Caldilineaceae</taxon>
    </lineage>
</organism>
<evidence type="ECO:0000313" key="10">
    <source>
        <dbReference type="EMBL" id="MYH61249.1"/>
    </source>
</evidence>
<dbReference type="NCBIfam" id="TIGR00158">
    <property type="entry name" value="L9"/>
    <property type="match status" value="1"/>
</dbReference>
<dbReference type="Gene3D" id="3.40.5.10">
    <property type="entry name" value="Ribosomal protein L9, N-terminal domain"/>
    <property type="match status" value="1"/>
</dbReference>
<keyword evidence="3 7" id="KW-0694">RNA-binding</keyword>
<evidence type="ECO:0000256" key="7">
    <source>
        <dbReference type="HAMAP-Rule" id="MF_00503"/>
    </source>
</evidence>
<name>A0A6B1FX92_9CHLR</name>
<gene>
    <name evidence="7" type="primary">rplI</name>
    <name evidence="10" type="ORF">F4148_05645</name>
</gene>
<proteinExistence type="inferred from homology"/>
<dbReference type="InterPro" id="IPR020594">
    <property type="entry name" value="Ribosomal_bL9_bac/chp"/>
</dbReference>
<keyword evidence="5 7" id="KW-0687">Ribonucleoprotein</keyword>
<dbReference type="InterPro" id="IPR036935">
    <property type="entry name" value="Ribosomal_bL9_N_sf"/>
</dbReference>
<keyword evidence="4 7" id="KW-0689">Ribosomal protein</keyword>
<dbReference type="InterPro" id="IPR020070">
    <property type="entry name" value="Ribosomal_bL9_N"/>
</dbReference>
<sequence length="197" mass="21656">MARMKVLLTEDIPSLGLAGEVHTVARGYARNYLLPRREAILATKGALKQAEDIRQAAIRKRAQERSNADAQAEVLTGQQLLFNVRAGENDRLYGSITTSDIATKLEETVEFEVDRRRIALNQPIRELGLYDVTIRLMAEVDATFRVAVVREGESWADAEQREQDREAAAQAEAEAEAVAELVDDGSDVDAGEDGATS</sequence>
<evidence type="ECO:0000256" key="6">
    <source>
        <dbReference type="ARBA" id="ARBA00035292"/>
    </source>
</evidence>
<dbReference type="Pfam" id="PF03948">
    <property type="entry name" value="Ribosomal_L9_C"/>
    <property type="match status" value="1"/>
</dbReference>
<comment type="similarity">
    <text evidence="1 7">Belongs to the bacterial ribosomal protein bL9 family.</text>
</comment>
<reference evidence="10" key="1">
    <citation type="submission" date="2019-09" db="EMBL/GenBank/DDBJ databases">
        <title>Characterisation of the sponge microbiome using genome-centric metagenomics.</title>
        <authorList>
            <person name="Engelberts J.P."/>
            <person name="Robbins S.J."/>
            <person name="De Goeij J.M."/>
            <person name="Aranda M."/>
            <person name="Bell S.C."/>
            <person name="Webster N.S."/>
        </authorList>
    </citation>
    <scope>NUCLEOTIDE SEQUENCE</scope>
    <source>
        <strain evidence="10">SB0675_bin_29</strain>
    </source>
</reference>
<dbReference type="InterPro" id="IPR036791">
    <property type="entry name" value="Ribosomal_bL9_C_sf"/>
</dbReference>
<dbReference type="InterPro" id="IPR009027">
    <property type="entry name" value="Ribosomal_bL9/RNase_H1_N"/>
</dbReference>
<feature type="compositionally biased region" description="Acidic residues" evidence="8">
    <location>
        <begin position="173"/>
        <end position="197"/>
    </location>
</feature>
<evidence type="ECO:0000256" key="8">
    <source>
        <dbReference type="SAM" id="MobiDB-lite"/>
    </source>
</evidence>
<dbReference type="GO" id="GO:0005840">
    <property type="term" value="C:ribosome"/>
    <property type="evidence" value="ECO:0007669"/>
    <property type="project" value="UniProtKB-KW"/>
</dbReference>
<dbReference type="SUPFAM" id="SSF55658">
    <property type="entry name" value="L9 N-domain-like"/>
    <property type="match status" value="1"/>
</dbReference>
<evidence type="ECO:0000256" key="4">
    <source>
        <dbReference type="ARBA" id="ARBA00022980"/>
    </source>
</evidence>
<evidence type="ECO:0000256" key="5">
    <source>
        <dbReference type="ARBA" id="ARBA00023274"/>
    </source>
</evidence>
<feature type="domain" description="Ribosomal protein L9" evidence="9">
    <location>
        <begin position="16"/>
        <end position="43"/>
    </location>
</feature>
<dbReference type="EMBL" id="VYDA01000216">
    <property type="protein sequence ID" value="MYH61249.1"/>
    <property type="molecule type" value="Genomic_DNA"/>
</dbReference>
<dbReference type="GO" id="GO:0003735">
    <property type="term" value="F:structural constituent of ribosome"/>
    <property type="evidence" value="ECO:0007669"/>
    <property type="project" value="InterPro"/>
</dbReference>
<dbReference type="GO" id="GO:1990904">
    <property type="term" value="C:ribonucleoprotein complex"/>
    <property type="evidence" value="ECO:0007669"/>
    <property type="project" value="UniProtKB-KW"/>
</dbReference>
<comment type="caution">
    <text evidence="10">The sequence shown here is derived from an EMBL/GenBank/DDBJ whole genome shotgun (WGS) entry which is preliminary data.</text>
</comment>
<accession>A0A6B1FX92</accession>
<feature type="region of interest" description="Disordered" evidence="8">
    <location>
        <begin position="155"/>
        <end position="197"/>
    </location>
</feature>
<dbReference type="PROSITE" id="PS00651">
    <property type="entry name" value="RIBOSOMAL_L9"/>
    <property type="match status" value="1"/>
</dbReference>
<comment type="function">
    <text evidence="7">Binds to the 23S rRNA.</text>
</comment>
<dbReference type="Gene3D" id="3.10.430.100">
    <property type="entry name" value="Ribosomal protein L9, C-terminal domain"/>
    <property type="match status" value="1"/>
</dbReference>
<keyword evidence="2 7" id="KW-0699">rRNA-binding</keyword>
<dbReference type="GO" id="GO:0019843">
    <property type="term" value="F:rRNA binding"/>
    <property type="evidence" value="ECO:0007669"/>
    <property type="project" value="UniProtKB-UniRule"/>
</dbReference>
<dbReference type="Pfam" id="PF01281">
    <property type="entry name" value="Ribosomal_L9_N"/>
    <property type="match status" value="1"/>
</dbReference>
<dbReference type="AlphaFoldDB" id="A0A6B1FX92"/>